<accession>A0A1R3SVE5</accession>
<organism evidence="2 3">
    <name type="scientific">Proteiniphilum saccharofermentans</name>
    <dbReference type="NCBI Taxonomy" id="1642647"/>
    <lineage>
        <taxon>Bacteria</taxon>
        <taxon>Pseudomonadati</taxon>
        <taxon>Bacteroidota</taxon>
        <taxon>Bacteroidia</taxon>
        <taxon>Bacteroidales</taxon>
        <taxon>Dysgonomonadaceae</taxon>
        <taxon>Proteiniphilum</taxon>
    </lineage>
</organism>
<dbReference type="Proteomes" id="UP000187464">
    <property type="component" value="Chromosome I"/>
</dbReference>
<proteinExistence type="predicted"/>
<evidence type="ECO:0000313" key="3">
    <source>
        <dbReference type="Proteomes" id="UP000187464"/>
    </source>
</evidence>
<feature type="transmembrane region" description="Helical" evidence="1">
    <location>
        <begin position="7"/>
        <end position="27"/>
    </location>
</feature>
<gene>
    <name evidence="2" type="ORF">PSM36_0713</name>
</gene>
<dbReference type="RefSeq" id="WP_173823114.1">
    <property type="nucleotide sequence ID" value="NZ_DAMBAO010000016.1"/>
</dbReference>
<keyword evidence="1" id="KW-0812">Transmembrane</keyword>
<protein>
    <submittedName>
        <fullName evidence="2">Putative membrane protein</fullName>
    </submittedName>
</protein>
<name>A0A1R3SVE5_9BACT</name>
<dbReference type="EMBL" id="LT605205">
    <property type="protein sequence ID" value="SCD19541.1"/>
    <property type="molecule type" value="Genomic_DNA"/>
</dbReference>
<dbReference type="STRING" id="1642647.PSM36_0713"/>
<keyword evidence="3" id="KW-1185">Reference proteome</keyword>
<keyword evidence="1" id="KW-0472">Membrane</keyword>
<reference evidence="2 3" key="1">
    <citation type="submission" date="2016-08" db="EMBL/GenBank/DDBJ databases">
        <authorList>
            <person name="Seilhamer J.J."/>
        </authorList>
    </citation>
    <scope>NUCLEOTIDE SEQUENCE [LARGE SCALE GENOMIC DNA]</scope>
    <source>
        <strain evidence="2">M3/6</strain>
    </source>
</reference>
<sequence length="53" mass="6295">MDPKIRNIFMVLFMLAFVGTIIVYFSSNQDMKLTWYFGGAAILFYLIFRFSKK</sequence>
<dbReference type="KEGG" id="psac:PSM36_0713"/>
<evidence type="ECO:0000313" key="2">
    <source>
        <dbReference type="EMBL" id="SCD19541.1"/>
    </source>
</evidence>
<feature type="transmembrane region" description="Helical" evidence="1">
    <location>
        <begin position="33"/>
        <end position="51"/>
    </location>
</feature>
<keyword evidence="1" id="KW-1133">Transmembrane helix</keyword>
<dbReference type="AlphaFoldDB" id="A0A1R3SVE5"/>
<evidence type="ECO:0000256" key="1">
    <source>
        <dbReference type="SAM" id="Phobius"/>
    </source>
</evidence>